<name>I4AHE6_BERLS</name>
<sequence length="409" mass="43996">MALNRIWIGFFLIAFVFAIFQLFNGDIEVFSKITNSTFESAKTGFEISLYLTGAMALWLGIMRIGEQAGAIEVLAKLVSPLFKHLFPEVPKNHGAVGAMLMNFSANMLGLDNAATPLGLKAMEELQSLNPKPNTASNAQIMFLVLNTSGLTIIPVSVMVYRAQAGAVNPAEIFVPILIATFFATLAGILAVGIKQKLNLLHPVVIAYLGGLTAFISLITWFFSTLPQEKISLYSSVASNFILFGVMVSFIAWAAFKKVNVYETFIEGAKEGFSIAIKVIPYLVAMLVAIGVFRASGAMEMLISGVSWFISLFGFDTQFVKALPIAIMKPLSGSGARGLMIDAFTTYGVDSFVGKVAATLQGSTDTTFYVLAVYFGSVNIQNTRYAVSCGLIADGVGIIAAILLSYLFFA</sequence>
<dbReference type="InterPro" id="IPR011642">
    <property type="entry name" value="Gate_dom"/>
</dbReference>
<dbReference type="KEGG" id="fli:Fleli_0927"/>
<keyword evidence="4" id="KW-1185">Reference proteome</keyword>
<proteinExistence type="predicted"/>
<dbReference type="PANTHER" id="PTHR35793">
    <property type="entry name" value="INNER MEMBRANE PROTEIN YJIG"/>
    <property type="match status" value="1"/>
</dbReference>
<evidence type="ECO:0000313" key="4">
    <source>
        <dbReference type="Proteomes" id="UP000006054"/>
    </source>
</evidence>
<dbReference type="PIRSF" id="PIRSF036542">
    <property type="entry name" value="SpmA_SpmB"/>
    <property type="match status" value="1"/>
</dbReference>
<reference evidence="4" key="1">
    <citation type="submission" date="2012-06" db="EMBL/GenBank/DDBJ databases">
        <title>The complete genome of Flexibacter litoralis DSM 6794.</title>
        <authorList>
            <person name="Lucas S."/>
            <person name="Copeland A."/>
            <person name="Lapidus A."/>
            <person name="Glavina del Rio T."/>
            <person name="Dalin E."/>
            <person name="Tice H."/>
            <person name="Bruce D."/>
            <person name="Goodwin L."/>
            <person name="Pitluck S."/>
            <person name="Peters L."/>
            <person name="Ovchinnikova G."/>
            <person name="Lu M."/>
            <person name="Kyrpides N."/>
            <person name="Mavromatis K."/>
            <person name="Ivanova N."/>
            <person name="Brettin T."/>
            <person name="Detter J.C."/>
            <person name="Han C."/>
            <person name="Larimer F."/>
            <person name="Land M."/>
            <person name="Hauser L."/>
            <person name="Markowitz V."/>
            <person name="Cheng J.-F."/>
            <person name="Hugenholtz P."/>
            <person name="Woyke T."/>
            <person name="Wu D."/>
            <person name="Spring S."/>
            <person name="Lang E."/>
            <person name="Kopitz M."/>
            <person name="Brambilla E."/>
            <person name="Klenk H.-P."/>
            <person name="Eisen J.A."/>
        </authorList>
    </citation>
    <scope>NUCLEOTIDE SEQUENCE [LARGE SCALE GENOMIC DNA]</scope>
    <source>
        <strain evidence="4">ATCC 23117 / DSM 6794 / NBRC 15988 / NCIMB 1366 / Sio-4</strain>
    </source>
</reference>
<feature type="transmembrane region" description="Helical" evidence="1">
    <location>
        <begin position="172"/>
        <end position="193"/>
    </location>
</feature>
<dbReference type="EMBL" id="CP003345">
    <property type="protein sequence ID" value="AFM03381.1"/>
    <property type="molecule type" value="Genomic_DNA"/>
</dbReference>
<evidence type="ECO:0000313" key="3">
    <source>
        <dbReference type="EMBL" id="AFM03381.1"/>
    </source>
</evidence>
<dbReference type="HOGENOM" id="CLU_037414_0_0_10"/>
<evidence type="ECO:0000259" key="2">
    <source>
        <dbReference type="Pfam" id="PF07670"/>
    </source>
</evidence>
<dbReference type="Proteomes" id="UP000006054">
    <property type="component" value="Chromosome"/>
</dbReference>
<feature type="transmembrane region" description="Helical" evidence="1">
    <location>
        <begin position="140"/>
        <end position="160"/>
    </location>
</feature>
<keyword evidence="1" id="KW-0472">Membrane</keyword>
<dbReference type="RefSeq" id="WP_014796839.1">
    <property type="nucleotide sequence ID" value="NC_018018.1"/>
</dbReference>
<protein>
    <submittedName>
        <fullName evidence="3">Putative membrane protein required for spore maturation</fullName>
    </submittedName>
</protein>
<feature type="transmembrane region" description="Helical" evidence="1">
    <location>
        <begin position="199"/>
        <end position="223"/>
    </location>
</feature>
<dbReference type="eggNOG" id="COG0700">
    <property type="taxonomic scope" value="Bacteria"/>
</dbReference>
<dbReference type="InterPro" id="IPR011415">
    <property type="entry name" value="SpmA_SpmB"/>
</dbReference>
<dbReference type="STRING" id="880071.Fleli_0927"/>
<organism evidence="3 4">
    <name type="scientific">Bernardetia litoralis (strain ATCC 23117 / DSM 6794 / NBRC 15988 / NCIMB 1366 / Fx l1 / Sio-4)</name>
    <name type="common">Flexibacter litoralis</name>
    <dbReference type="NCBI Taxonomy" id="880071"/>
    <lineage>
        <taxon>Bacteria</taxon>
        <taxon>Pseudomonadati</taxon>
        <taxon>Bacteroidota</taxon>
        <taxon>Cytophagia</taxon>
        <taxon>Cytophagales</taxon>
        <taxon>Bernardetiaceae</taxon>
        <taxon>Bernardetia</taxon>
    </lineage>
</organism>
<feature type="domain" description="Nucleoside transporter/FeoB GTPase Gate" evidence="2">
    <location>
        <begin position="51"/>
        <end position="157"/>
    </location>
</feature>
<feature type="transmembrane region" description="Helical" evidence="1">
    <location>
        <begin position="384"/>
        <end position="408"/>
    </location>
</feature>
<feature type="transmembrane region" description="Helical" evidence="1">
    <location>
        <begin position="230"/>
        <end position="254"/>
    </location>
</feature>
<evidence type="ECO:0000256" key="1">
    <source>
        <dbReference type="SAM" id="Phobius"/>
    </source>
</evidence>
<dbReference type="PANTHER" id="PTHR35793:SF2">
    <property type="entry name" value="INNER MEMBRANE PROTEIN YJIG"/>
    <property type="match status" value="1"/>
</dbReference>
<feature type="transmembrane region" description="Helical" evidence="1">
    <location>
        <begin position="6"/>
        <end position="23"/>
    </location>
</feature>
<dbReference type="AlphaFoldDB" id="I4AHE6"/>
<keyword evidence="1" id="KW-0812">Transmembrane</keyword>
<dbReference type="OrthoDB" id="9805623at2"/>
<dbReference type="GO" id="GO:0005886">
    <property type="term" value="C:plasma membrane"/>
    <property type="evidence" value="ECO:0007669"/>
    <property type="project" value="TreeGrafter"/>
</dbReference>
<feature type="transmembrane region" description="Helical" evidence="1">
    <location>
        <begin position="304"/>
        <end position="326"/>
    </location>
</feature>
<dbReference type="PATRIC" id="fig|880071.3.peg.906"/>
<accession>I4AHE6</accession>
<dbReference type="Pfam" id="PF07670">
    <property type="entry name" value="Gate"/>
    <property type="match status" value="2"/>
</dbReference>
<keyword evidence="1" id="KW-1133">Transmembrane helix</keyword>
<dbReference type="InterPro" id="IPR052549">
    <property type="entry name" value="SpmB"/>
</dbReference>
<dbReference type="eggNOG" id="COG2715">
    <property type="taxonomic scope" value="Bacteria"/>
</dbReference>
<feature type="domain" description="Nucleoside transporter/FeoB GTPase Gate" evidence="2">
    <location>
        <begin position="275"/>
        <end position="379"/>
    </location>
</feature>
<gene>
    <name evidence="3" type="ordered locus">Fleli_0927</name>
</gene>
<feature type="transmembrane region" description="Helical" evidence="1">
    <location>
        <begin position="274"/>
        <end position="292"/>
    </location>
</feature>